<dbReference type="GO" id="GO:0005737">
    <property type="term" value="C:cytoplasm"/>
    <property type="evidence" value="ECO:0007669"/>
    <property type="project" value="TreeGrafter"/>
</dbReference>
<evidence type="ECO:0000256" key="11">
    <source>
        <dbReference type="ARBA" id="ARBA00023163"/>
    </source>
</evidence>
<evidence type="ECO:0000256" key="13">
    <source>
        <dbReference type="PIRNR" id="PIRNR002811"/>
    </source>
</evidence>
<evidence type="ECO:0000313" key="18">
    <source>
        <dbReference type="Proteomes" id="UP000231581"/>
    </source>
</evidence>
<dbReference type="InterPro" id="IPR050219">
    <property type="entry name" value="DnaG_primase"/>
</dbReference>
<evidence type="ECO:0000256" key="10">
    <source>
        <dbReference type="ARBA" id="ARBA00023125"/>
    </source>
</evidence>
<evidence type="ECO:0000256" key="2">
    <source>
        <dbReference type="ARBA" id="ARBA00022515"/>
    </source>
</evidence>
<evidence type="ECO:0000256" key="8">
    <source>
        <dbReference type="ARBA" id="ARBA00022833"/>
    </source>
</evidence>
<keyword evidence="11 12" id="KW-0804">Transcription</keyword>
<dbReference type="Gene3D" id="3.90.580.10">
    <property type="entry name" value="Zinc finger, CHC2-type domain"/>
    <property type="match status" value="1"/>
</dbReference>
<keyword evidence="9" id="KW-0460">Magnesium</keyword>
<dbReference type="SUPFAM" id="SSF56731">
    <property type="entry name" value="DNA primase core"/>
    <property type="match status" value="1"/>
</dbReference>
<dbReference type="GO" id="GO:0008270">
    <property type="term" value="F:zinc ion binding"/>
    <property type="evidence" value="ECO:0007669"/>
    <property type="project" value="UniProtKB-UniRule"/>
</dbReference>
<feature type="region of interest" description="Disordered" evidence="15">
    <location>
        <begin position="429"/>
        <end position="455"/>
    </location>
</feature>
<dbReference type="HAMAP" id="MF_00974">
    <property type="entry name" value="DNA_primase_DnaG"/>
    <property type="match status" value="1"/>
</dbReference>
<keyword evidence="5 12" id="KW-0235">DNA replication</keyword>
<keyword evidence="10 12" id="KW-0238">DNA-binding</keyword>
<sequence length="613" mass="68938">MDAPEEIKSRLDIAELIGEYLPLKPAGSGAFKTLCPFHQEKTPSFYVSRTRQTWHCFGCDEGGDVFTFVEKLEGMEFREALEFLAQKVGVTLPKFDGQKASYKKRVYEVNDLAMRYFRSALASLPQAEQARVYLKKRGVDDLTADLFGLGYAPNSWDSLANALLKKNITSEEMLQAGLVGKREQGTGVYDRFRDRLMFPIADVHGNIVGFTGRILNDQNKEAKYVNTPETQAYRKSAVLYGLDKAKGAIRSTDLAVIVEGNMDVIASHQFEVLPVVASSGTALTAEQLTLLKRFTKNLAIAFDQDNAGKAATLRGLDLARGQDFNIKIISLPPELGKDPDDVIRKDPEIWKKAIENAESIMDWIYKNAFRDRNARKPEDKKLIAKDVLEEVLRIADPIERDHWVKKLAADLNTGEHAIREALDRVVSSKKPGAARKVNRQPKVGSPDTGSPEKNEANAFQAKLSTDMRMERRVLASIIARDGLFLPSFEEFGLESGDFRSKDLEMLYETLKKAYNSGEFSNQALGAGHTIRPPVHLQPEEAKIFDAIAFIAEREFAGMTVGEIKSEQKQGIEQLKSRHSKRLRTSIEEEMREAERLGDEEKIRKLLKRFEDLT</sequence>
<dbReference type="SUPFAM" id="SSF57783">
    <property type="entry name" value="Zinc beta-ribbon"/>
    <property type="match status" value="1"/>
</dbReference>
<dbReference type="InterPro" id="IPR013264">
    <property type="entry name" value="DNAG_N"/>
</dbReference>
<dbReference type="InterPro" id="IPR006295">
    <property type="entry name" value="DNA_primase_DnaG"/>
</dbReference>
<evidence type="ECO:0000256" key="15">
    <source>
        <dbReference type="SAM" id="MobiDB-lite"/>
    </source>
</evidence>
<comment type="cofactor">
    <cofactor evidence="12 13 14">
        <name>Zn(2+)</name>
        <dbReference type="ChEBI" id="CHEBI:29105"/>
    </cofactor>
    <text evidence="12 13 14">Binds 1 zinc ion per monomer.</text>
</comment>
<dbReference type="GO" id="GO:0003677">
    <property type="term" value="F:DNA binding"/>
    <property type="evidence" value="ECO:0007669"/>
    <property type="project" value="UniProtKB-KW"/>
</dbReference>
<name>A0A2H0BRF9_9BACT</name>
<dbReference type="Pfam" id="PF01807">
    <property type="entry name" value="Zn_ribbon_DnaG"/>
    <property type="match status" value="1"/>
</dbReference>
<feature type="domain" description="Toprim" evidence="16">
    <location>
        <begin position="253"/>
        <end position="334"/>
    </location>
</feature>
<dbReference type="InterPro" id="IPR019475">
    <property type="entry name" value="DNA_primase_DnaB-bd"/>
</dbReference>
<evidence type="ECO:0000256" key="5">
    <source>
        <dbReference type="ARBA" id="ARBA00022705"/>
    </source>
</evidence>
<gene>
    <name evidence="12" type="primary">dnaG</name>
    <name evidence="17" type="ORF">COX00_04315</name>
</gene>
<dbReference type="FunFam" id="3.90.980.10:FF:000001">
    <property type="entry name" value="DNA primase"/>
    <property type="match status" value="1"/>
</dbReference>
<dbReference type="SMART" id="SM00493">
    <property type="entry name" value="TOPRIM"/>
    <property type="match status" value="1"/>
</dbReference>
<organism evidence="17 18">
    <name type="scientific">Candidatus Uhrbacteria bacterium CG22_combo_CG10-13_8_21_14_all_47_17</name>
    <dbReference type="NCBI Taxonomy" id="1975041"/>
    <lineage>
        <taxon>Bacteria</taxon>
        <taxon>Candidatus Uhriibacteriota</taxon>
    </lineage>
</organism>
<dbReference type="EMBL" id="PCSZ01000076">
    <property type="protein sequence ID" value="PIP60252.1"/>
    <property type="molecule type" value="Genomic_DNA"/>
</dbReference>
<keyword evidence="2 12" id="KW-0639">Primosome</keyword>
<evidence type="ECO:0000256" key="4">
    <source>
        <dbReference type="ARBA" id="ARBA00022695"/>
    </source>
</evidence>
<dbReference type="GO" id="GO:0003899">
    <property type="term" value="F:DNA-directed RNA polymerase activity"/>
    <property type="evidence" value="ECO:0007669"/>
    <property type="project" value="UniProtKB-UniRule"/>
</dbReference>
<keyword evidence="1 12" id="KW-0240">DNA-directed RNA polymerase</keyword>
<dbReference type="InterPro" id="IPR002694">
    <property type="entry name" value="Znf_CHC2"/>
</dbReference>
<comment type="function">
    <text evidence="12 13">RNA polymerase that catalyzes the synthesis of short RNA molecules used as primers for DNA polymerase during DNA replication.</text>
</comment>
<keyword evidence="7 12" id="KW-0863">Zinc-finger</keyword>
<dbReference type="PANTHER" id="PTHR30313:SF2">
    <property type="entry name" value="DNA PRIMASE"/>
    <property type="match status" value="1"/>
</dbReference>
<evidence type="ECO:0000256" key="1">
    <source>
        <dbReference type="ARBA" id="ARBA00022478"/>
    </source>
</evidence>
<dbReference type="PROSITE" id="PS50880">
    <property type="entry name" value="TOPRIM"/>
    <property type="match status" value="1"/>
</dbReference>
<dbReference type="Pfam" id="PF10410">
    <property type="entry name" value="DnaB_bind"/>
    <property type="match status" value="1"/>
</dbReference>
<dbReference type="AlphaFoldDB" id="A0A2H0BRF9"/>
<comment type="similarity">
    <text evidence="12 13">Belongs to the DnaG primase family.</text>
</comment>
<dbReference type="Pfam" id="PF08275">
    <property type="entry name" value="DNAG_N"/>
    <property type="match status" value="1"/>
</dbReference>
<dbReference type="InterPro" id="IPR036977">
    <property type="entry name" value="DNA_primase_Znf_CHC2"/>
</dbReference>
<evidence type="ECO:0000256" key="3">
    <source>
        <dbReference type="ARBA" id="ARBA00022679"/>
    </source>
</evidence>
<comment type="domain">
    <text evidence="12">Contains an N-terminal zinc-binding domain, a central core domain that contains the primase activity, and a C-terminal DnaB-binding domain.</text>
</comment>
<dbReference type="Gene3D" id="3.40.1360.10">
    <property type="match status" value="1"/>
</dbReference>
<proteinExistence type="inferred from homology"/>
<evidence type="ECO:0000259" key="16">
    <source>
        <dbReference type="PROSITE" id="PS50880"/>
    </source>
</evidence>
<evidence type="ECO:0000256" key="12">
    <source>
        <dbReference type="HAMAP-Rule" id="MF_00974"/>
    </source>
</evidence>
<dbReference type="GO" id="GO:0000428">
    <property type="term" value="C:DNA-directed RNA polymerase complex"/>
    <property type="evidence" value="ECO:0007669"/>
    <property type="project" value="UniProtKB-KW"/>
</dbReference>
<comment type="catalytic activity">
    <reaction evidence="12">
        <text>ssDNA + n NTP = ssDNA/pppN(pN)n-1 hybrid + (n-1) diphosphate.</text>
        <dbReference type="EC" id="2.7.7.101"/>
    </reaction>
</comment>
<keyword evidence="6 12" id="KW-0479">Metal-binding</keyword>
<dbReference type="PANTHER" id="PTHR30313">
    <property type="entry name" value="DNA PRIMASE"/>
    <property type="match status" value="1"/>
</dbReference>
<dbReference type="InterPro" id="IPR037068">
    <property type="entry name" value="DNA_primase_core_N_sf"/>
</dbReference>
<dbReference type="GO" id="GO:0006269">
    <property type="term" value="P:DNA replication, synthesis of primer"/>
    <property type="evidence" value="ECO:0007669"/>
    <property type="project" value="UniProtKB-UniRule"/>
</dbReference>
<dbReference type="InterPro" id="IPR006171">
    <property type="entry name" value="TOPRIM_dom"/>
</dbReference>
<accession>A0A2H0BRF9</accession>
<dbReference type="FunFam" id="3.90.580.10:FF:000001">
    <property type="entry name" value="DNA primase"/>
    <property type="match status" value="1"/>
</dbReference>
<keyword evidence="8 12" id="KW-0862">Zinc</keyword>
<evidence type="ECO:0000256" key="7">
    <source>
        <dbReference type="ARBA" id="ARBA00022771"/>
    </source>
</evidence>
<dbReference type="Proteomes" id="UP000231581">
    <property type="component" value="Unassembled WGS sequence"/>
</dbReference>
<evidence type="ECO:0000256" key="14">
    <source>
        <dbReference type="PIRSR" id="PIRSR002811-1"/>
    </source>
</evidence>
<protein>
    <recommendedName>
        <fullName evidence="12 13">DNA primase</fullName>
        <ecNumber evidence="12">2.7.7.101</ecNumber>
    </recommendedName>
</protein>
<keyword evidence="3 12" id="KW-0808">Transferase</keyword>
<dbReference type="EC" id="2.7.7.101" evidence="12"/>
<dbReference type="Gene3D" id="3.90.980.10">
    <property type="entry name" value="DNA primase, catalytic core, N-terminal domain"/>
    <property type="match status" value="1"/>
</dbReference>
<feature type="zinc finger region" description="CHC2-type" evidence="12 14">
    <location>
        <begin position="35"/>
        <end position="59"/>
    </location>
</feature>
<evidence type="ECO:0000256" key="9">
    <source>
        <dbReference type="ARBA" id="ARBA00022842"/>
    </source>
</evidence>
<reference evidence="17 18" key="1">
    <citation type="submission" date="2017-09" db="EMBL/GenBank/DDBJ databases">
        <title>Depth-based differentiation of microbial function through sediment-hosted aquifers and enrichment of novel symbionts in the deep terrestrial subsurface.</title>
        <authorList>
            <person name="Probst A.J."/>
            <person name="Ladd B."/>
            <person name="Jarett J.K."/>
            <person name="Geller-Mcgrath D.E."/>
            <person name="Sieber C.M."/>
            <person name="Emerson J.B."/>
            <person name="Anantharaman K."/>
            <person name="Thomas B.C."/>
            <person name="Malmstrom R."/>
            <person name="Stieglmeier M."/>
            <person name="Klingl A."/>
            <person name="Woyke T."/>
            <person name="Ryan C.M."/>
            <person name="Banfield J.F."/>
        </authorList>
    </citation>
    <scope>NUCLEOTIDE SEQUENCE [LARGE SCALE GENOMIC DNA]</scope>
    <source>
        <strain evidence="17">CG22_combo_CG10-13_8_21_14_all_47_17</strain>
    </source>
</reference>
<keyword evidence="4 12" id="KW-0548">Nucleotidyltransferase</keyword>
<dbReference type="CDD" id="cd03364">
    <property type="entry name" value="TOPRIM_DnaG_primases"/>
    <property type="match status" value="1"/>
</dbReference>
<dbReference type="NCBIfam" id="TIGR01391">
    <property type="entry name" value="dnaG"/>
    <property type="match status" value="1"/>
</dbReference>
<dbReference type="InterPro" id="IPR034151">
    <property type="entry name" value="TOPRIM_DnaG_bac"/>
</dbReference>
<dbReference type="SMART" id="SM00400">
    <property type="entry name" value="ZnF_CHCC"/>
    <property type="match status" value="1"/>
</dbReference>
<dbReference type="GO" id="GO:1990077">
    <property type="term" value="C:primosome complex"/>
    <property type="evidence" value="ECO:0007669"/>
    <property type="project" value="UniProtKB-KW"/>
</dbReference>
<dbReference type="InterPro" id="IPR030846">
    <property type="entry name" value="DnaG_bac"/>
</dbReference>
<comment type="caution">
    <text evidence="17">The sequence shown here is derived from an EMBL/GenBank/DDBJ whole genome shotgun (WGS) entry which is preliminary data.</text>
</comment>
<evidence type="ECO:0000256" key="6">
    <source>
        <dbReference type="ARBA" id="ARBA00022723"/>
    </source>
</evidence>
<dbReference type="Pfam" id="PF13155">
    <property type="entry name" value="Toprim_2"/>
    <property type="match status" value="1"/>
</dbReference>
<evidence type="ECO:0000313" key="17">
    <source>
        <dbReference type="EMBL" id="PIP60252.1"/>
    </source>
</evidence>
<dbReference type="PIRSF" id="PIRSF002811">
    <property type="entry name" value="DnaG"/>
    <property type="match status" value="1"/>
</dbReference>
<comment type="subunit">
    <text evidence="12">Monomer. Interacts with DnaB.</text>
</comment>